<feature type="region of interest" description="Disordered" evidence="1">
    <location>
        <begin position="20"/>
        <end position="52"/>
    </location>
</feature>
<dbReference type="EMBL" id="KZ772691">
    <property type="protein sequence ID" value="PTQ44796.1"/>
    <property type="molecule type" value="Genomic_DNA"/>
</dbReference>
<name>A0A2R6XFC2_MARPO</name>
<feature type="compositionally biased region" description="Basic and acidic residues" evidence="1">
    <location>
        <begin position="30"/>
        <end position="39"/>
    </location>
</feature>
<gene>
    <name evidence="2" type="ORF">MARPO_0019s0187</name>
</gene>
<dbReference type="Gramene" id="Mp1g14170.1">
    <property type="protein sequence ID" value="Mp1g14170.1.cds1"/>
    <property type="gene ID" value="Mp1g14170"/>
</dbReference>
<protein>
    <submittedName>
        <fullName evidence="2">Uncharacterized protein</fullName>
    </submittedName>
</protein>
<sequence>MGVAAATAVLRCVSRRRVPQHLPGHSATPDLEKMRETTMGRDVTSPGEGLAGSFQEEQVRHSITYQPIEWMTFRMTTPNVSNNQSSVAMSSLSGS</sequence>
<reference evidence="3" key="1">
    <citation type="journal article" date="2017" name="Cell">
        <title>Insights into land plant evolution garnered from the Marchantia polymorpha genome.</title>
        <authorList>
            <person name="Bowman J.L."/>
            <person name="Kohchi T."/>
            <person name="Yamato K.T."/>
            <person name="Jenkins J."/>
            <person name="Shu S."/>
            <person name="Ishizaki K."/>
            <person name="Yamaoka S."/>
            <person name="Nishihama R."/>
            <person name="Nakamura Y."/>
            <person name="Berger F."/>
            <person name="Adam C."/>
            <person name="Aki S.S."/>
            <person name="Althoff F."/>
            <person name="Araki T."/>
            <person name="Arteaga-Vazquez M.A."/>
            <person name="Balasubrmanian S."/>
            <person name="Barry K."/>
            <person name="Bauer D."/>
            <person name="Boehm C.R."/>
            <person name="Briginshaw L."/>
            <person name="Caballero-Perez J."/>
            <person name="Catarino B."/>
            <person name="Chen F."/>
            <person name="Chiyoda S."/>
            <person name="Chovatia M."/>
            <person name="Davies K.M."/>
            <person name="Delmans M."/>
            <person name="Demura T."/>
            <person name="Dierschke T."/>
            <person name="Dolan L."/>
            <person name="Dorantes-Acosta A.E."/>
            <person name="Eklund D.M."/>
            <person name="Florent S.N."/>
            <person name="Flores-Sandoval E."/>
            <person name="Fujiyama A."/>
            <person name="Fukuzawa H."/>
            <person name="Galik B."/>
            <person name="Grimanelli D."/>
            <person name="Grimwood J."/>
            <person name="Grossniklaus U."/>
            <person name="Hamada T."/>
            <person name="Haseloff J."/>
            <person name="Hetherington A.J."/>
            <person name="Higo A."/>
            <person name="Hirakawa Y."/>
            <person name="Hundley H.N."/>
            <person name="Ikeda Y."/>
            <person name="Inoue K."/>
            <person name="Inoue S.I."/>
            <person name="Ishida S."/>
            <person name="Jia Q."/>
            <person name="Kakita M."/>
            <person name="Kanazawa T."/>
            <person name="Kawai Y."/>
            <person name="Kawashima T."/>
            <person name="Kennedy M."/>
            <person name="Kinose K."/>
            <person name="Kinoshita T."/>
            <person name="Kohara Y."/>
            <person name="Koide E."/>
            <person name="Komatsu K."/>
            <person name="Kopischke S."/>
            <person name="Kubo M."/>
            <person name="Kyozuka J."/>
            <person name="Lagercrantz U."/>
            <person name="Lin S.S."/>
            <person name="Lindquist E."/>
            <person name="Lipzen A.M."/>
            <person name="Lu C.W."/>
            <person name="De Luna E."/>
            <person name="Martienssen R.A."/>
            <person name="Minamino N."/>
            <person name="Mizutani M."/>
            <person name="Mizutani M."/>
            <person name="Mochizuki N."/>
            <person name="Monte I."/>
            <person name="Mosher R."/>
            <person name="Nagasaki H."/>
            <person name="Nakagami H."/>
            <person name="Naramoto S."/>
            <person name="Nishitani K."/>
            <person name="Ohtani M."/>
            <person name="Okamoto T."/>
            <person name="Okumura M."/>
            <person name="Phillips J."/>
            <person name="Pollak B."/>
            <person name="Reinders A."/>
            <person name="Rovekamp M."/>
            <person name="Sano R."/>
            <person name="Sawa S."/>
            <person name="Schmid M.W."/>
            <person name="Shirakawa M."/>
            <person name="Solano R."/>
            <person name="Spunde A."/>
            <person name="Suetsugu N."/>
            <person name="Sugano S."/>
            <person name="Sugiyama A."/>
            <person name="Sun R."/>
            <person name="Suzuki Y."/>
            <person name="Takenaka M."/>
            <person name="Takezawa D."/>
            <person name="Tomogane H."/>
            <person name="Tsuzuki M."/>
            <person name="Ueda T."/>
            <person name="Umeda M."/>
            <person name="Ward J.M."/>
            <person name="Watanabe Y."/>
            <person name="Yazaki K."/>
            <person name="Yokoyama R."/>
            <person name="Yoshitake Y."/>
            <person name="Yotsui I."/>
            <person name="Zachgo S."/>
            <person name="Schmutz J."/>
        </authorList>
    </citation>
    <scope>NUCLEOTIDE SEQUENCE [LARGE SCALE GENOMIC DNA]</scope>
    <source>
        <strain evidence="3">Tak-1</strain>
    </source>
</reference>
<accession>A0A2R6XFC2</accession>
<evidence type="ECO:0000256" key="1">
    <source>
        <dbReference type="SAM" id="MobiDB-lite"/>
    </source>
</evidence>
<dbReference type="Proteomes" id="UP000244005">
    <property type="component" value="Unassembled WGS sequence"/>
</dbReference>
<proteinExistence type="predicted"/>
<organism evidence="2 3">
    <name type="scientific">Marchantia polymorpha</name>
    <name type="common">Common liverwort</name>
    <name type="synonym">Marchantia aquatica</name>
    <dbReference type="NCBI Taxonomy" id="3197"/>
    <lineage>
        <taxon>Eukaryota</taxon>
        <taxon>Viridiplantae</taxon>
        <taxon>Streptophyta</taxon>
        <taxon>Embryophyta</taxon>
        <taxon>Marchantiophyta</taxon>
        <taxon>Marchantiopsida</taxon>
        <taxon>Marchantiidae</taxon>
        <taxon>Marchantiales</taxon>
        <taxon>Marchantiaceae</taxon>
        <taxon>Marchantia</taxon>
    </lineage>
</organism>
<keyword evidence="3" id="KW-1185">Reference proteome</keyword>
<evidence type="ECO:0000313" key="3">
    <source>
        <dbReference type="Proteomes" id="UP000244005"/>
    </source>
</evidence>
<evidence type="ECO:0000313" key="2">
    <source>
        <dbReference type="EMBL" id="PTQ44796.1"/>
    </source>
</evidence>
<dbReference type="AlphaFoldDB" id="A0A2R6XFC2"/>